<accession>A0A432YMB1</accession>
<reference evidence="2 3" key="1">
    <citation type="journal article" date="2011" name="Front. Microbiol.">
        <title>Genomic signatures of strain selection and enhancement in Bacillus atrophaeus var. globigii, a historical biowarfare simulant.</title>
        <authorList>
            <person name="Gibbons H.S."/>
            <person name="Broomall S.M."/>
            <person name="McNew L.A."/>
            <person name="Daligault H."/>
            <person name="Chapman C."/>
            <person name="Bruce D."/>
            <person name="Karavis M."/>
            <person name="Krepps M."/>
            <person name="McGregor P.A."/>
            <person name="Hong C."/>
            <person name="Park K.H."/>
            <person name="Akmal A."/>
            <person name="Feldman A."/>
            <person name="Lin J.S."/>
            <person name="Chang W.E."/>
            <person name="Higgs B.W."/>
            <person name="Demirev P."/>
            <person name="Lindquist J."/>
            <person name="Liem A."/>
            <person name="Fochler E."/>
            <person name="Read T.D."/>
            <person name="Tapia R."/>
            <person name="Johnson S."/>
            <person name="Bishop-Lilly K.A."/>
            <person name="Detter C."/>
            <person name="Han C."/>
            <person name="Sozhamannan S."/>
            <person name="Rosenzweig C.N."/>
            <person name="Skowronski E.W."/>
        </authorList>
    </citation>
    <scope>NUCLEOTIDE SEQUENCE [LARGE SCALE GENOMIC DNA]</scope>
    <source>
        <strain evidence="2 3">TPS4-2</strain>
    </source>
</reference>
<protein>
    <submittedName>
        <fullName evidence="2">Uncharacterized protein</fullName>
    </submittedName>
</protein>
<keyword evidence="1" id="KW-0472">Membrane</keyword>
<dbReference type="RefSeq" id="WP_126752857.1">
    <property type="nucleotide sequence ID" value="NZ_JBHUMT010000003.1"/>
</dbReference>
<organism evidence="2 3">
    <name type="scientific">Idiomarina piscisalsi</name>
    <dbReference type="NCBI Taxonomy" id="1096243"/>
    <lineage>
        <taxon>Bacteria</taxon>
        <taxon>Pseudomonadati</taxon>
        <taxon>Pseudomonadota</taxon>
        <taxon>Gammaproteobacteria</taxon>
        <taxon>Alteromonadales</taxon>
        <taxon>Idiomarinaceae</taxon>
        <taxon>Idiomarina</taxon>
    </lineage>
</organism>
<proteinExistence type="predicted"/>
<feature type="transmembrane region" description="Helical" evidence="1">
    <location>
        <begin position="20"/>
        <end position="41"/>
    </location>
</feature>
<keyword evidence="1" id="KW-0812">Transmembrane</keyword>
<evidence type="ECO:0000313" key="2">
    <source>
        <dbReference type="EMBL" id="RUO62028.1"/>
    </source>
</evidence>
<name>A0A432YMB1_9GAMM</name>
<dbReference type="Proteomes" id="UP000288361">
    <property type="component" value="Unassembled WGS sequence"/>
</dbReference>
<keyword evidence="1" id="KW-1133">Transmembrane helix</keyword>
<comment type="caution">
    <text evidence="2">The sequence shown here is derived from an EMBL/GenBank/DDBJ whole genome shotgun (WGS) entry which is preliminary data.</text>
</comment>
<evidence type="ECO:0000256" key="1">
    <source>
        <dbReference type="SAM" id="Phobius"/>
    </source>
</evidence>
<gene>
    <name evidence="2" type="ORF">CWI73_11200</name>
</gene>
<dbReference type="AlphaFoldDB" id="A0A432YMB1"/>
<sequence length="172" mass="19757">MASLNLVTKDNRSHILKHPALSFIGVSLCLGAIAVAVRFILSYQPVIDNANEIVLQQSRQLESREQKQHIYKQRRQALATRDAFLDRQQSVSDEINAFAALLKQIHIKFSDISIRLNSSRLEVTALYEEIPQTEKLKTWLNTDWKSQSIAESFHQQLLPEKRVLFVLERSSS</sequence>
<evidence type="ECO:0000313" key="3">
    <source>
        <dbReference type="Proteomes" id="UP000288361"/>
    </source>
</evidence>
<dbReference type="EMBL" id="PIQA01000013">
    <property type="protein sequence ID" value="RUO62028.1"/>
    <property type="molecule type" value="Genomic_DNA"/>
</dbReference>